<dbReference type="PANTHER" id="PTHR14233:SF4">
    <property type="entry name" value="SOLUTE CARRIER FAMILY 35 MEMBER F2"/>
    <property type="match status" value="1"/>
</dbReference>
<evidence type="ECO:0008006" key="10">
    <source>
        <dbReference type="Google" id="ProtNLM"/>
    </source>
</evidence>
<keyword evidence="9" id="KW-1185">Reference proteome</keyword>
<protein>
    <recommendedName>
        <fullName evidence="10">Integral membrane protein</fullName>
    </recommendedName>
</protein>
<comment type="subcellular location">
    <subcellularLocation>
        <location evidence="1">Membrane</location>
        <topology evidence="1">Multi-pass membrane protein</topology>
    </subcellularLocation>
</comment>
<evidence type="ECO:0000256" key="7">
    <source>
        <dbReference type="SAM" id="Phobius"/>
    </source>
</evidence>
<dbReference type="SUPFAM" id="SSF103481">
    <property type="entry name" value="Multidrug resistance efflux transporter EmrE"/>
    <property type="match status" value="2"/>
</dbReference>
<keyword evidence="3" id="KW-0813">Transport</keyword>
<evidence type="ECO:0000256" key="1">
    <source>
        <dbReference type="ARBA" id="ARBA00004141"/>
    </source>
</evidence>
<dbReference type="InterPro" id="IPR009262">
    <property type="entry name" value="SLC35_F1/F2/F6"/>
</dbReference>
<evidence type="ECO:0000256" key="4">
    <source>
        <dbReference type="ARBA" id="ARBA00022692"/>
    </source>
</evidence>
<feature type="transmembrane region" description="Helical" evidence="7">
    <location>
        <begin position="21"/>
        <end position="44"/>
    </location>
</feature>
<accession>A0ABR2K004</accession>
<comment type="similarity">
    <text evidence="2">Belongs to the SLC35F solute transporter family.</text>
</comment>
<dbReference type="EMBL" id="JAPFFF010000008">
    <property type="protein sequence ID" value="KAK8884434.1"/>
    <property type="molecule type" value="Genomic_DNA"/>
</dbReference>
<evidence type="ECO:0000256" key="5">
    <source>
        <dbReference type="ARBA" id="ARBA00022989"/>
    </source>
</evidence>
<evidence type="ECO:0000256" key="3">
    <source>
        <dbReference type="ARBA" id="ARBA00022448"/>
    </source>
</evidence>
<feature type="transmembrane region" description="Helical" evidence="7">
    <location>
        <begin position="255"/>
        <end position="274"/>
    </location>
</feature>
<keyword evidence="6 7" id="KW-0472">Membrane</keyword>
<organism evidence="8 9">
    <name type="scientific">Tritrichomonas musculus</name>
    <dbReference type="NCBI Taxonomy" id="1915356"/>
    <lineage>
        <taxon>Eukaryota</taxon>
        <taxon>Metamonada</taxon>
        <taxon>Parabasalia</taxon>
        <taxon>Tritrichomonadida</taxon>
        <taxon>Tritrichomonadidae</taxon>
        <taxon>Tritrichomonas</taxon>
    </lineage>
</organism>
<feature type="transmembrane region" description="Helical" evidence="7">
    <location>
        <begin position="50"/>
        <end position="70"/>
    </location>
</feature>
<feature type="transmembrane region" description="Helical" evidence="7">
    <location>
        <begin position="82"/>
        <end position="102"/>
    </location>
</feature>
<sequence length="317" mass="35855">MLEDRDEVSCPLIRDLFHKRWFVLIMWQVCSFFLCAMGVVVTLIDRINGSTLTFFQLLITYGMLSLAHIWHIESSDIELWKYICVAVLNCMGDGFSVISYSYTSLASSLLLTTTVVFWVVPLSYLVFKRKFSIPQLLALLLGLAGMVFVFIADGTAGSRWKGNMFAIFSAMSFAGSTVLQEYLVHNASAIAYLTRFGMSATVITGILTGAFEWKQIRSYNFSVKVVLLILLYALIQTIYYTFCPFIMQHSTAAEMNLSFLTSNFLSLLISILAFGQKASWLYLVGFFCIPIAIAIYSLFPPKEQKVDDRSYDEEEQS</sequence>
<keyword evidence="4 7" id="KW-0812">Transmembrane</keyword>
<evidence type="ECO:0000313" key="9">
    <source>
        <dbReference type="Proteomes" id="UP001470230"/>
    </source>
</evidence>
<dbReference type="InterPro" id="IPR037185">
    <property type="entry name" value="EmrE-like"/>
</dbReference>
<reference evidence="8 9" key="1">
    <citation type="submission" date="2024-04" db="EMBL/GenBank/DDBJ databases">
        <title>Tritrichomonas musculus Genome.</title>
        <authorList>
            <person name="Alves-Ferreira E."/>
            <person name="Grigg M."/>
            <person name="Lorenzi H."/>
            <person name="Galac M."/>
        </authorList>
    </citation>
    <scope>NUCLEOTIDE SEQUENCE [LARGE SCALE GENOMIC DNA]</scope>
    <source>
        <strain evidence="8 9">EAF2021</strain>
    </source>
</reference>
<feature type="transmembrane region" description="Helical" evidence="7">
    <location>
        <begin position="280"/>
        <end position="299"/>
    </location>
</feature>
<evidence type="ECO:0000256" key="2">
    <source>
        <dbReference type="ARBA" id="ARBA00007863"/>
    </source>
</evidence>
<name>A0ABR2K004_9EUKA</name>
<feature type="transmembrane region" description="Helical" evidence="7">
    <location>
        <begin position="108"/>
        <end position="127"/>
    </location>
</feature>
<comment type="caution">
    <text evidence="8">The sequence shown here is derived from an EMBL/GenBank/DDBJ whole genome shotgun (WGS) entry which is preliminary data.</text>
</comment>
<keyword evidence="5 7" id="KW-1133">Transmembrane helix</keyword>
<feature type="transmembrane region" description="Helical" evidence="7">
    <location>
        <begin position="225"/>
        <end position="243"/>
    </location>
</feature>
<evidence type="ECO:0000313" key="8">
    <source>
        <dbReference type="EMBL" id="KAK8884434.1"/>
    </source>
</evidence>
<feature type="transmembrane region" description="Helical" evidence="7">
    <location>
        <begin position="196"/>
        <end position="213"/>
    </location>
</feature>
<dbReference type="InterPro" id="IPR052221">
    <property type="entry name" value="SLC35F_Transporter"/>
</dbReference>
<dbReference type="PANTHER" id="PTHR14233">
    <property type="entry name" value="DUF914-RELATED"/>
    <property type="match status" value="1"/>
</dbReference>
<feature type="transmembrane region" description="Helical" evidence="7">
    <location>
        <begin position="134"/>
        <end position="152"/>
    </location>
</feature>
<proteinExistence type="inferred from homology"/>
<dbReference type="Pfam" id="PF06027">
    <property type="entry name" value="SLC35F"/>
    <property type="match status" value="1"/>
</dbReference>
<evidence type="ECO:0000256" key="6">
    <source>
        <dbReference type="ARBA" id="ARBA00023136"/>
    </source>
</evidence>
<dbReference type="Proteomes" id="UP001470230">
    <property type="component" value="Unassembled WGS sequence"/>
</dbReference>
<gene>
    <name evidence="8" type="ORF">M9Y10_043544</name>
</gene>